<accession>A0A3G9ITX8</accession>
<reference evidence="3 4" key="1">
    <citation type="submission" date="2018-11" db="EMBL/GenBank/DDBJ databases">
        <title>Complete genome sequence of Paenibacillus baekrokdamisoli strain KCTC 33723.</title>
        <authorList>
            <person name="Kang S.W."/>
            <person name="Lee K.C."/>
            <person name="Kim K.K."/>
            <person name="Kim J.S."/>
            <person name="Kim D.S."/>
            <person name="Ko S.H."/>
            <person name="Yang S.H."/>
            <person name="Lee J.S."/>
        </authorList>
    </citation>
    <scope>NUCLEOTIDE SEQUENCE [LARGE SCALE GENOMIC DNA]</scope>
    <source>
        <strain evidence="3 4">KCTC 33723</strain>
    </source>
</reference>
<dbReference type="InterPro" id="IPR018357">
    <property type="entry name" value="Hexapep_transf_CS"/>
</dbReference>
<dbReference type="Pfam" id="PF00132">
    <property type="entry name" value="Hexapep"/>
    <property type="match status" value="1"/>
</dbReference>
<keyword evidence="2" id="KW-0677">Repeat</keyword>
<dbReference type="PANTHER" id="PTHR43300:SF11">
    <property type="entry name" value="ACETYLTRANSFERASE RV3034C-RELATED"/>
    <property type="match status" value="1"/>
</dbReference>
<keyword evidence="4" id="KW-1185">Reference proteome</keyword>
<evidence type="ECO:0000256" key="2">
    <source>
        <dbReference type="ARBA" id="ARBA00022737"/>
    </source>
</evidence>
<dbReference type="CDD" id="cd04647">
    <property type="entry name" value="LbH_MAT_like"/>
    <property type="match status" value="1"/>
</dbReference>
<dbReference type="InterPro" id="IPR001451">
    <property type="entry name" value="Hexapep"/>
</dbReference>
<evidence type="ECO:0000256" key="1">
    <source>
        <dbReference type="ARBA" id="ARBA00022679"/>
    </source>
</evidence>
<keyword evidence="1" id="KW-0808">Transferase</keyword>
<protein>
    <submittedName>
        <fullName evidence="3">Uncharacterized protein</fullName>
    </submittedName>
</protein>
<dbReference type="GO" id="GO:0016740">
    <property type="term" value="F:transferase activity"/>
    <property type="evidence" value="ECO:0007669"/>
    <property type="project" value="UniProtKB-KW"/>
</dbReference>
<dbReference type="Pfam" id="PF14602">
    <property type="entry name" value="Hexapep_2"/>
    <property type="match status" value="1"/>
</dbReference>
<name>A0A3G9ITX8_9BACL</name>
<proteinExistence type="predicted"/>
<dbReference type="Proteomes" id="UP000275368">
    <property type="component" value="Chromosome"/>
</dbReference>
<dbReference type="AlphaFoldDB" id="A0A3G9ITX8"/>
<evidence type="ECO:0000313" key="4">
    <source>
        <dbReference type="Proteomes" id="UP000275368"/>
    </source>
</evidence>
<dbReference type="Gene3D" id="2.160.10.10">
    <property type="entry name" value="Hexapeptide repeat proteins"/>
    <property type="match status" value="1"/>
</dbReference>
<sequence>MLNFAGKKWLLKLLNRYAVRSGVELGRDVHIGIGSTLWAPNRLTVGNNVYIGKRCTLECDGSIGNNVMIANQVGLIGRYDHDYAVIGRAIRQAPWIGEEDYEGPGKGLNIHIGDDVWIGFGAIVLSGLCIGRGAIIAAGSVVTKDVEPYTIVGGNPAKKITRRFTEEAVVEHEAMLYSKELTLAGNK</sequence>
<evidence type="ECO:0000313" key="3">
    <source>
        <dbReference type="EMBL" id="BBH21836.1"/>
    </source>
</evidence>
<dbReference type="PANTHER" id="PTHR43300">
    <property type="entry name" value="ACETYLTRANSFERASE"/>
    <property type="match status" value="1"/>
</dbReference>
<dbReference type="KEGG" id="pbk:Back11_31810"/>
<dbReference type="PROSITE" id="PS00101">
    <property type="entry name" value="HEXAPEP_TRANSFERASES"/>
    <property type="match status" value="1"/>
</dbReference>
<dbReference type="InterPro" id="IPR050179">
    <property type="entry name" value="Trans_hexapeptide_repeat"/>
</dbReference>
<dbReference type="InterPro" id="IPR011004">
    <property type="entry name" value="Trimer_LpxA-like_sf"/>
</dbReference>
<dbReference type="SUPFAM" id="SSF51161">
    <property type="entry name" value="Trimeric LpxA-like enzymes"/>
    <property type="match status" value="1"/>
</dbReference>
<dbReference type="EMBL" id="AP019308">
    <property type="protein sequence ID" value="BBH21836.1"/>
    <property type="molecule type" value="Genomic_DNA"/>
</dbReference>
<gene>
    <name evidence="3" type="ORF">Back11_31810</name>
</gene>
<organism evidence="3 4">
    <name type="scientific">Paenibacillus baekrokdamisoli</name>
    <dbReference type="NCBI Taxonomy" id="1712516"/>
    <lineage>
        <taxon>Bacteria</taxon>
        <taxon>Bacillati</taxon>
        <taxon>Bacillota</taxon>
        <taxon>Bacilli</taxon>
        <taxon>Bacillales</taxon>
        <taxon>Paenibacillaceae</taxon>
        <taxon>Paenibacillus</taxon>
    </lineage>
</organism>